<sequence>MKKDELLALLETSKKRKNKHNAERVVFDGHTFDSKAECARYRWLRTLERAGRITGLRLQVKFELARGVTLDGHRKPALRYFADFVYLDEAGKQIVEDVKGMVTPTYRIKRHLMKSVHGIEVQEIRS</sequence>
<dbReference type="EMBL" id="CP136336">
    <property type="protein sequence ID" value="WOB06525.1"/>
    <property type="molecule type" value="Genomic_DNA"/>
</dbReference>
<gene>
    <name evidence="1" type="ORF">RXV79_16505</name>
</gene>
<protein>
    <submittedName>
        <fullName evidence="1">DUF1064 domain-containing protein</fullName>
    </submittedName>
</protein>
<accession>A0ABZ0CU93</accession>
<keyword evidence="2" id="KW-1185">Reference proteome</keyword>
<reference evidence="1 2" key="1">
    <citation type="submission" date="2023-10" db="EMBL/GenBank/DDBJ databases">
        <title>Bacteria for the degradation of biodegradable plastic PBAT(Polybutylene adipate terephthalate).</title>
        <authorList>
            <person name="Weon H.-Y."/>
            <person name="Yeon J."/>
        </authorList>
    </citation>
    <scope>NUCLEOTIDE SEQUENCE [LARGE SCALE GENOMIC DNA]</scope>
    <source>
        <strain evidence="1 2">SBD 7-3</strain>
    </source>
</reference>
<proteinExistence type="predicted"/>
<dbReference type="InterPro" id="IPR009414">
    <property type="entry name" value="DUF1064"/>
</dbReference>
<evidence type="ECO:0000313" key="1">
    <source>
        <dbReference type="EMBL" id="WOB06525.1"/>
    </source>
</evidence>
<organism evidence="1 2">
    <name type="scientific">Piscinibacter gummiphilus</name>
    <dbReference type="NCBI Taxonomy" id="946333"/>
    <lineage>
        <taxon>Bacteria</taxon>
        <taxon>Pseudomonadati</taxon>
        <taxon>Pseudomonadota</taxon>
        <taxon>Betaproteobacteria</taxon>
        <taxon>Burkholderiales</taxon>
        <taxon>Sphaerotilaceae</taxon>
        <taxon>Piscinibacter</taxon>
    </lineage>
</organism>
<dbReference type="Proteomes" id="UP001303946">
    <property type="component" value="Chromosome"/>
</dbReference>
<name>A0ABZ0CU93_9BURK</name>
<dbReference type="RefSeq" id="WP_316699009.1">
    <property type="nucleotide sequence ID" value="NZ_CP136336.1"/>
</dbReference>
<evidence type="ECO:0000313" key="2">
    <source>
        <dbReference type="Proteomes" id="UP001303946"/>
    </source>
</evidence>
<dbReference type="Pfam" id="PF06356">
    <property type="entry name" value="DUF1064"/>
    <property type="match status" value="1"/>
</dbReference>